<feature type="chain" id="PRO_5031003521" description="PEP motif anchor domain protein" evidence="1">
    <location>
        <begin position="24"/>
        <end position="200"/>
    </location>
</feature>
<name>A0A7V4LDK3_9BACT</name>
<reference evidence="2" key="1">
    <citation type="journal article" date="2020" name="mSystems">
        <title>Genome- and Community-Level Interaction Insights into Carbon Utilization and Element Cycling Functions of Hydrothermarchaeota in Hydrothermal Sediment.</title>
        <authorList>
            <person name="Zhou Z."/>
            <person name="Liu Y."/>
            <person name="Xu W."/>
            <person name="Pan J."/>
            <person name="Luo Z.H."/>
            <person name="Li M."/>
        </authorList>
    </citation>
    <scope>NUCLEOTIDE SEQUENCE [LARGE SCALE GENOMIC DNA]</scope>
    <source>
        <strain evidence="2">SpSt-548</strain>
    </source>
</reference>
<evidence type="ECO:0000256" key="1">
    <source>
        <dbReference type="SAM" id="SignalP"/>
    </source>
</evidence>
<protein>
    <recommendedName>
        <fullName evidence="3">PEP motif anchor domain protein</fullName>
    </recommendedName>
</protein>
<evidence type="ECO:0008006" key="3">
    <source>
        <dbReference type="Google" id="ProtNLM"/>
    </source>
</evidence>
<dbReference type="EMBL" id="DSXI01000631">
    <property type="protein sequence ID" value="HGS06165.1"/>
    <property type="molecule type" value="Genomic_DNA"/>
</dbReference>
<keyword evidence="1" id="KW-0732">Signal</keyword>
<evidence type="ECO:0000313" key="2">
    <source>
        <dbReference type="EMBL" id="HGS06165.1"/>
    </source>
</evidence>
<comment type="caution">
    <text evidence="2">The sequence shown here is derived from an EMBL/GenBank/DDBJ whole genome shotgun (WGS) entry which is preliminary data.</text>
</comment>
<feature type="signal peptide" evidence="1">
    <location>
        <begin position="1"/>
        <end position="23"/>
    </location>
</feature>
<organism evidence="2">
    <name type="scientific">Desulfobacca acetoxidans</name>
    <dbReference type="NCBI Taxonomy" id="60893"/>
    <lineage>
        <taxon>Bacteria</taxon>
        <taxon>Pseudomonadati</taxon>
        <taxon>Thermodesulfobacteriota</taxon>
        <taxon>Desulfobaccia</taxon>
        <taxon>Desulfobaccales</taxon>
        <taxon>Desulfobaccaceae</taxon>
        <taxon>Desulfobacca</taxon>
    </lineage>
</organism>
<accession>A0A7V4LDK3</accession>
<dbReference type="AlphaFoldDB" id="A0A7V4LDK3"/>
<sequence>MKVLAISLAITTAGLTIARNAVAALVRFDYTSATEFTYISDSSLGLRITAASVTVDIPEGFSSGFFNEPFNDWMISTKDGSVGHTLKMGDPETSLSYSSLYIVKNDNGFNLQNWLLDAWSYSGIEIATKNYNNSELEIASVPASYIYLNYGPTGSWTATPVVNPVPLPGSALLLGTGLARLAMQALKRRRQGNLPRKTLG</sequence>
<proteinExistence type="predicted"/>
<gene>
    <name evidence="2" type="ORF">ENT08_10630</name>
</gene>